<evidence type="ECO:0000313" key="10">
    <source>
        <dbReference type="EMBL" id="KAH7549230.1"/>
    </source>
</evidence>
<feature type="transmembrane region" description="Helical" evidence="9">
    <location>
        <begin position="24"/>
        <end position="46"/>
    </location>
</feature>
<feature type="region of interest" description="Disordered" evidence="8">
    <location>
        <begin position="125"/>
        <end position="200"/>
    </location>
</feature>
<dbReference type="Proteomes" id="UP000827721">
    <property type="component" value="Unassembled WGS sequence"/>
</dbReference>
<evidence type="ECO:0000256" key="7">
    <source>
        <dbReference type="ARBA" id="ARBA00023136"/>
    </source>
</evidence>
<keyword evidence="11" id="KW-1185">Reference proteome</keyword>
<evidence type="ECO:0000256" key="3">
    <source>
        <dbReference type="ARBA" id="ARBA00022448"/>
    </source>
</evidence>
<keyword evidence="3" id="KW-0813">Transport</keyword>
<gene>
    <name evidence="10" type="ORF">JRO89_XS13G0001900</name>
</gene>
<feature type="compositionally biased region" description="Basic and acidic residues" evidence="8">
    <location>
        <begin position="159"/>
        <end position="176"/>
    </location>
</feature>
<keyword evidence="7 9" id="KW-0472">Membrane</keyword>
<evidence type="ECO:0000256" key="4">
    <source>
        <dbReference type="ARBA" id="ARBA00022692"/>
    </source>
</evidence>
<keyword evidence="4 9" id="KW-0812">Transmembrane</keyword>
<proteinExistence type="inferred from homology"/>
<feature type="compositionally biased region" description="Polar residues" evidence="8">
    <location>
        <begin position="187"/>
        <end position="200"/>
    </location>
</feature>
<name>A0ABQ8H5R8_9ROSI</name>
<evidence type="ECO:0000256" key="2">
    <source>
        <dbReference type="ARBA" id="ARBA00009977"/>
    </source>
</evidence>
<evidence type="ECO:0000256" key="6">
    <source>
        <dbReference type="ARBA" id="ARBA00022989"/>
    </source>
</evidence>
<evidence type="ECO:0000256" key="5">
    <source>
        <dbReference type="ARBA" id="ARBA00022970"/>
    </source>
</evidence>
<evidence type="ECO:0000256" key="8">
    <source>
        <dbReference type="SAM" id="MobiDB-lite"/>
    </source>
</evidence>
<keyword evidence="6 9" id="KW-1133">Transmembrane helix</keyword>
<protein>
    <submittedName>
        <fullName evidence="10">Uncharacterized protein</fullName>
    </submittedName>
</protein>
<comment type="caution">
    <text evidence="10">The sequence shown here is derived from an EMBL/GenBank/DDBJ whole genome shotgun (WGS) entry which is preliminary data.</text>
</comment>
<dbReference type="EMBL" id="JAFEMO010000013">
    <property type="protein sequence ID" value="KAH7549230.1"/>
    <property type="molecule type" value="Genomic_DNA"/>
</dbReference>
<evidence type="ECO:0000256" key="1">
    <source>
        <dbReference type="ARBA" id="ARBA00004167"/>
    </source>
</evidence>
<keyword evidence="5" id="KW-0029">Amino-acid transport</keyword>
<organism evidence="10 11">
    <name type="scientific">Xanthoceras sorbifolium</name>
    <dbReference type="NCBI Taxonomy" id="99658"/>
    <lineage>
        <taxon>Eukaryota</taxon>
        <taxon>Viridiplantae</taxon>
        <taxon>Streptophyta</taxon>
        <taxon>Embryophyta</taxon>
        <taxon>Tracheophyta</taxon>
        <taxon>Spermatophyta</taxon>
        <taxon>Magnoliopsida</taxon>
        <taxon>eudicotyledons</taxon>
        <taxon>Gunneridae</taxon>
        <taxon>Pentapetalae</taxon>
        <taxon>rosids</taxon>
        <taxon>malvids</taxon>
        <taxon>Sapindales</taxon>
        <taxon>Sapindaceae</taxon>
        <taxon>Xanthoceroideae</taxon>
        <taxon>Xanthoceras</taxon>
    </lineage>
</organism>
<sequence>MRSVSTTSTTSSSDVLQWNSPLPYLFGGLLLIFIVIAVALFFLACCHDKSSSDHEKEEMSSKTMELPADSEPKIVVLSTSVLDGYVCFFVKKAGLGQRDGSIEANREVDSDDSMASDASSGIAHYKNNEEEDGDIDGKCTTTISGSDKKAKRQMGKQLQKRDQMMFKEKEDKKKEVMFLAKRGGGSTTPAQSDSKTCSSM</sequence>
<comment type="subcellular location">
    <subcellularLocation>
        <location evidence="1">Membrane</location>
        <topology evidence="1">Single-pass membrane protein</topology>
    </subcellularLocation>
</comment>
<evidence type="ECO:0000256" key="9">
    <source>
        <dbReference type="SAM" id="Phobius"/>
    </source>
</evidence>
<dbReference type="PANTHER" id="PTHR33228:SF27">
    <property type="entry name" value="PROTEIN GLUTAMINE DUMPER"/>
    <property type="match status" value="1"/>
</dbReference>
<evidence type="ECO:0000313" key="11">
    <source>
        <dbReference type="Proteomes" id="UP000827721"/>
    </source>
</evidence>
<dbReference type="InterPro" id="IPR040359">
    <property type="entry name" value="GDU"/>
</dbReference>
<dbReference type="PANTHER" id="PTHR33228">
    <property type="entry name" value="PROTEIN GLUTAMINE DUMPER 4-RELATED"/>
    <property type="match status" value="1"/>
</dbReference>
<reference evidence="10 11" key="1">
    <citation type="submission" date="2021-02" db="EMBL/GenBank/DDBJ databases">
        <title>Plant Genome Project.</title>
        <authorList>
            <person name="Zhang R.-G."/>
        </authorList>
    </citation>
    <scope>NUCLEOTIDE SEQUENCE [LARGE SCALE GENOMIC DNA]</scope>
    <source>
        <tissue evidence="10">Leaves</tissue>
    </source>
</reference>
<comment type="similarity">
    <text evidence="2">Belongs to the GLUTAMINE DUMPER 1 (TC 9.B.60) family.</text>
</comment>
<accession>A0ABQ8H5R8</accession>